<dbReference type="PANTHER" id="PTHR24304">
    <property type="entry name" value="CYTOCHROME P450 FAMILY 7"/>
    <property type="match status" value="1"/>
</dbReference>
<comment type="caution">
    <text evidence="9">The sequence shown here is derived from an EMBL/GenBank/DDBJ whole genome shotgun (WGS) entry which is preliminary data.</text>
</comment>
<evidence type="ECO:0000256" key="2">
    <source>
        <dbReference type="ARBA" id="ARBA00010617"/>
    </source>
</evidence>
<name>A0AA40E6M8_9PEZI</name>
<dbReference type="GO" id="GO:0020037">
    <property type="term" value="F:heme binding"/>
    <property type="evidence" value="ECO:0007669"/>
    <property type="project" value="InterPro"/>
</dbReference>
<protein>
    <submittedName>
        <fullName evidence="9">Cytochrome P450</fullName>
    </submittedName>
</protein>
<dbReference type="InterPro" id="IPR036396">
    <property type="entry name" value="Cyt_P450_sf"/>
</dbReference>
<dbReference type="Gene3D" id="1.10.630.10">
    <property type="entry name" value="Cytochrome P450"/>
    <property type="match status" value="1"/>
</dbReference>
<evidence type="ECO:0000256" key="5">
    <source>
        <dbReference type="ARBA" id="ARBA00023004"/>
    </source>
</evidence>
<comment type="cofactor">
    <cofactor evidence="1 7">
        <name>heme</name>
        <dbReference type="ChEBI" id="CHEBI:30413"/>
    </cofactor>
</comment>
<keyword evidence="10" id="KW-1185">Reference proteome</keyword>
<dbReference type="InterPro" id="IPR001128">
    <property type="entry name" value="Cyt_P450"/>
</dbReference>
<feature type="binding site" description="axial binding residue" evidence="7">
    <location>
        <position position="474"/>
    </location>
    <ligand>
        <name>heme</name>
        <dbReference type="ChEBI" id="CHEBI:30413"/>
    </ligand>
    <ligandPart>
        <name>Fe</name>
        <dbReference type="ChEBI" id="CHEBI:18248"/>
    </ligandPart>
</feature>
<keyword evidence="3 7" id="KW-0349">Heme</keyword>
<dbReference type="GO" id="GO:0016705">
    <property type="term" value="F:oxidoreductase activity, acting on paired donors, with incorporation or reduction of molecular oxygen"/>
    <property type="evidence" value="ECO:0007669"/>
    <property type="project" value="InterPro"/>
</dbReference>
<dbReference type="PRINTS" id="PR00465">
    <property type="entry name" value="EP450IV"/>
</dbReference>
<proteinExistence type="inferred from homology"/>
<dbReference type="SUPFAM" id="SSF48264">
    <property type="entry name" value="Cytochrome P450"/>
    <property type="match status" value="1"/>
</dbReference>
<organism evidence="9 10">
    <name type="scientific">Lasiosphaeris hirsuta</name>
    <dbReference type="NCBI Taxonomy" id="260670"/>
    <lineage>
        <taxon>Eukaryota</taxon>
        <taxon>Fungi</taxon>
        <taxon>Dikarya</taxon>
        <taxon>Ascomycota</taxon>
        <taxon>Pezizomycotina</taxon>
        <taxon>Sordariomycetes</taxon>
        <taxon>Sordariomycetidae</taxon>
        <taxon>Sordariales</taxon>
        <taxon>Lasiosphaeriaceae</taxon>
        <taxon>Lasiosphaeris</taxon>
    </lineage>
</organism>
<keyword evidence="4 7" id="KW-0479">Metal-binding</keyword>
<evidence type="ECO:0000256" key="1">
    <source>
        <dbReference type="ARBA" id="ARBA00001971"/>
    </source>
</evidence>
<evidence type="ECO:0000256" key="3">
    <source>
        <dbReference type="ARBA" id="ARBA00022617"/>
    </source>
</evidence>
<dbReference type="InterPro" id="IPR002403">
    <property type="entry name" value="Cyt_P450_E_grp-IV"/>
</dbReference>
<keyword evidence="6" id="KW-0560">Oxidoreductase</keyword>
<evidence type="ECO:0000313" key="10">
    <source>
        <dbReference type="Proteomes" id="UP001172102"/>
    </source>
</evidence>
<sequence length="540" mass="60946">MPSLPLPLQSLLTPYTILLPILYLCYTLTRPKPTIPTLTGLIPRLSVTILYMTDMRTFLSRARAALCEKGIVQFYVGPAKAYLVSGASNIATMFRASGSVSSDIFILMVKQHIWNMTPNDLAKFKRDKTGRLPKPVPGTENHPEDQRYWAGMHAIMHRYLARTNETNVLARSFQRFFGERLDKLPLGEGVEVGVYEFLLDNMAGAAVTAINGQRICEMIPGLLDMIWTFDEIAASLVWGLPRWLNRKAYDKRDRLIDAAQRYLEEAIRTFDWEGEENPEWEPVFGSRFTREWVRYLKDRGFDLRSIAGGLSNTTLFGANANTTPVATWCVMEVAKDPKLLKEVRAEVETAYEIDPTTGKKVLRGDLLTALPLLQSIYIEGLRLHVSMNITREITGPIELSGGVVPQKGAILQAATEIVHLDENIWGAEGHPASEFWAERHIKYVEDGQGKQVRRFEMAAGPNDFFPYGGGVSVCPGRFFAKQDMMLVVAMLVSRFDIEFVRWTNRDGTPSDRPAQNDVRWSGGASVPPDREMKVILKRLW</sequence>
<evidence type="ECO:0000313" key="9">
    <source>
        <dbReference type="EMBL" id="KAK0724413.1"/>
    </source>
</evidence>
<dbReference type="Pfam" id="PF00067">
    <property type="entry name" value="p450"/>
    <property type="match status" value="1"/>
</dbReference>
<dbReference type="GO" id="GO:0008395">
    <property type="term" value="F:steroid hydroxylase activity"/>
    <property type="evidence" value="ECO:0007669"/>
    <property type="project" value="TreeGrafter"/>
</dbReference>
<accession>A0AA40E6M8</accession>
<keyword evidence="6" id="KW-0503">Monooxygenase</keyword>
<evidence type="ECO:0000256" key="4">
    <source>
        <dbReference type="ARBA" id="ARBA00022723"/>
    </source>
</evidence>
<evidence type="ECO:0000256" key="7">
    <source>
        <dbReference type="PIRSR" id="PIRSR602403-1"/>
    </source>
</evidence>
<gene>
    <name evidence="9" type="ORF">B0H67DRAFT_479743</name>
</gene>
<feature type="region of interest" description="Disordered" evidence="8">
    <location>
        <begin position="506"/>
        <end position="525"/>
    </location>
</feature>
<dbReference type="PANTHER" id="PTHR24304:SF2">
    <property type="entry name" value="24-HYDROXYCHOLESTEROL 7-ALPHA-HYDROXYLASE"/>
    <property type="match status" value="1"/>
</dbReference>
<comment type="similarity">
    <text evidence="2">Belongs to the cytochrome P450 family.</text>
</comment>
<dbReference type="InterPro" id="IPR050529">
    <property type="entry name" value="CYP450_sterol_14alpha_dmase"/>
</dbReference>
<evidence type="ECO:0000256" key="6">
    <source>
        <dbReference type="ARBA" id="ARBA00023033"/>
    </source>
</evidence>
<dbReference type="EMBL" id="JAUKUA010000002">
    <property type="protein sequence ID" value="KAK0724413.1"/>
    <property type="molecule type" value="Genomic_DNA"/>
</dbReference>
<reference evidence="9" key="1">
    <citation type="submission" date="2023-06" db="EMBL/GenBank/DDBJ databases">
        <title>Genome-scale phylogeny and comparative genomics of the fungal order Sordariales.</title>
        <authorList>
            <consortium name="Lawrence Berkeley National Laboratory"/>
            <person name="Hensen N."/>
            <person name="Bonometti L."/>
            <person name="Westerberg I."/>
            <person name="Brannstrom I.O."/>
            <person name="Guillou S."/>
            <person name="Cros-Aarteil S."/>
            <person name="Calhoun S."/>
            <person name="Haridas S."/>
            <person name="Kuo A."/>
            <person name="Mondo S."/>
            <person name="Pangilinan J."/>
            <person name="Riley R."/>
            <person name="Labutti K."/>
            <person name="Andreopoulos B."/>
            <person name="Lipzen A."/>
            <person name="Chen C."/>
            <person name="Yanf M."/>
            <person name="Daum C."/>
            <person name="Ng V."/>
            <person name="Clum A."/>
            <person name="Steindorff A."/>
            <person name="Ohm R."/>
            <person name="Martin F."/>
            <person name="Silar P."/>
            <person name="Natvig D."/>
            <person name="Lalanne C."/>
            <person name="Gautier V."/>
            <person name="Ament-Velasquez S.L."/>
            <person name="Kruys A."/>
            <person name="Hutchinson M.I."/>
            <person name="Powell A.J."/>
            <person name="Barry K."/>
            <person name="Miller A.N."/>
            <person name="Grigoriev I.V."/>
            <person name="Debuchy R."/>
            <person name="Gladieux P."/>
            <person name="Thoren M.H."/>
            <person name="Johannesson H."/>
        </authorList>
    </citation>
    <scope>NUCLEOTIDE SEQUENCE</scope>
    <source>
        <strain evidence="9">SMH4607-1</strain>
    </source>
</reference>
<dbReference type="AlphaFoldDB" id="A0AA40E6M8"/>
<evidence type="ECO:0000256" key="8">
    <source>
        <dbReference type="SAM" id="MobiDB-lite"/>
    </source>
</evidence>
<dbReference type="CDD" id="cd11040">
    <property type="entry name" value="CYP7_CYP8-like"/>
    <property type="match status" value="1"/>
</dbReference>
<keyword evidence="5 7" id="KW-0408">Iron</keyword>
<dbReference type="GO" id="GO:0005506">
    <property type="term" value="F:iron ion binding"/>
    <property type="evidence" value="ECO:0007669"/>
    <property type="project" value="InterPro"/>
</dbReference>
<dbReference type="Proteomes" id="UP001172102">
    <property type="component" value="Unassembled WGS sequence"/>
</dbReference>